<protein>
    <submittedName>
        <fullName evidence="1">Uncharacterized protein</fullName>
    </submittedName>
</protein>
<keyword evidence="2" id="KW-1185">Reference proteome</keyword>
<reference evidence="1" key="1">
    <citation type="submission" date="2021-01" db="EMBL/GenBank/DDBJ databases">
        <authorList>
            <consortium name="Genoscope - CEA"/>
            <person name="William W."/>
        </authorList>
    </citation>
    <scope>NUCLEOTIDE SEQUENCE</scope>
</reference>
<gene>
    <name evidence="1" type="ORF">POCTA_138.1.T0960167</name>
</gene>
<dbReference type="AlphaFoldDB" id="A0A8S1WWE7"/>
<accession>A0A8S1WWE7</accession>
<proteinExistence type="predicted"/>
<dbReference type="Proteomes" id="UP000683925">
    <property type="component" value="Unassembled WGS sequence"/>
</dbReference>
<name>A0A8S1WWE7_PAROT</name>
<dbReference type="OrthoDB" id="318383at2759"/>
<evidence type="ECO:0000313" key="2">
    <source>
        <dbReference type="Proteomes" id="UP000683925"/>
    </source>
</evidence>
<sequence>MANFHYCYASILFIQIWCFEVSKLNPYYQLEQQAFEFNDANFTQNECFTYGIWSKYNPLSITSQVGSLGLLDSNCFHLHNIMGQSSQSLNLIYYDCLDENTQSIKKILEFINEDEEVFKFEISIDVLEYENIWYFLQIVEWPGLFKLEFVIFQEITMKMHEIKQMQRPFKDKNIVLRFGGDLIVTNSNIPNLYTNTKFAYFPGFIMIQKLSTQSLELDVDFDSFVQSTYSDYGYCECELNEEVNLPDVSLDWLDKQIYISKNTNCESFILSGDYIINRGFYLLIYNFISQLLELIFQQELISFSNELLNIYWRQQN</sequence>
<evidence type="ECO:0000313" key="1">
    <source>
        <dbReference type="EMBL" id="CAD8190106.1"/>
    </source>
</evidence>
<organism evidence="1 2">
    <name type="scientific">Paramecium octaurelia</name>
    <dbReference type="NCBI Taxonomy" id="43137"/>
    <lineage>
        <taxon>Eukaryota</taxon>
        <taxon>Sar</taxon>
        <taxon>Alveolata</taxon>
        <taxon>Ciliophora</taxon>
        <taxon>Intramacronucleata</taxon>
        <taxon>Oligohymenophorea</taxon>
        <taxon>Peniculida</taxon>
        <taxon>Parameciidae</taxon>
        <taxon>Paramecium</taxon>
    </lineage>
</organism>
<comment type="caution">
    <text evidence="1">The sequence shown here is derived from an EMBL/GenBank/DDBJ whole genome shotgun (WGS) entry which is preliminary data.</text>
</comment>
<dbReference type="EMBL" id="CAJJDP010000095">
    <property type="protein sequence ID" value="CAD8190106.1"/>
    <property type="molecule type" value="Genomic_DNA"/>
</dbReference>